<accession>A0ABX0IVS5</accession>
<dbReference type="RefSeq" id="WP_140964516.1">
    <property type="nucleotide sequence ID" value="NZ_VEVQ02000021.1"/>
</dbReference>
<protein>
    <submittedName>
        <fullName evidence="2">T9SS type A sorting domain-containing protein</fullName>
    </submittedName>
</protein>
<name>A0ABX0IVS5_9FLAO</name>
<keyword evidence="1" id="KW-0732">Signal</keyword>
<evidence type="ECO:0000256" key="1">
    <source>
        <dbReference type="ARBA" id="ARBA00022729"/>
    </source>
</evidence>
<keyword evidence="3" id="KW-1185">Reference proteome</keyword>
<organism evidence="2 3">
    <name type="scientific">Flavobacterium jejuense</name>
    <dbReference type="NCBI Taxonomy" id="1544455"/>
    <lineage>
        <taxon>Bacteria</taxon>
        <taxon>Pseudomonadati</taxon>
        <taxon>Bacteroidota</taxon>
        <taxon>Flavobacteriia</taxon>
        <taxon>Flavobacteriales</taxon>
        <taxon>Flavobacteriaceae</taxon>
        <taxon>Flavobacterium</taxon>
    </lineage>
</organism>
<reference evidence="3" key="1">
    <citation type="submission" date="2019-05" db="EMBL/GenBank/DDBJ databases">
        <title>Flavobacterium profundi sp. nov., isolated from a deep-sea seamount.</title>
        <authorList>
            <person name="Zhang D.-C."/>
        </authorList>
    </citation>
    <scope>NUCLEOTIDE SEQUENCE [LARGE SCALE GENOMIC DNA]</scope>
    <source>
        <strain evidence="3">EC11</strain>
    </source>
</reference>
<sequence>MKTIVFFTALFFTSITSNSQIVTNGSLTGNCTGNGFSAPSCIKGWAASHGTPMVLGNLNNNTWAWLSISKENSEGIYTNYNFTVGKKYEISFKVKAYTSIDSHEAKKQIPTATIRATNGLTSSTSQRKPKIDQTSEVVWSKEVSKSKSFWQIVKITYIPTKDNSQLWFYPSVQNQSKLNENSNLQMEIDDIEITPINENALSAFQATDNASLEDSYNVTYIISNPIYKGQVSNIFTKQIDLKELTLIDLSGNTKRLEFTIADKETIQFIVDETTNSGIYTLKMLRKNGAVITKKIIVQ</sequence>
<proteinExistence type="predicted"/>
<dbReference type="EMBL" id="VEVQ02000021">
    <property type="protein sequence ID" value="NHN28010.1"/>
    <property type="molecule type" value="Genomic_DNA"/>
</dbReference>
<dbReference type="Proteomes" id="UP000817854">
    <property type="component" value="Unassembled WGS sequence"/>
</dbReference>
<evidence type="ECO:0000313" key="3">
    <source>
        <dbReference type="Proteomes" id="UP000817854"/>
    </source>
</evidence>
<gene>
    <name evidence="2" type="ORF">FIA58_020220</name>
</gene>
<dbReference type="InterPro" id="IPR026444">
    <property type="entry name" value="Secre_tail"/>
</dbReference>
<evidence type="ECO:0000313" key="2">
    <source>
        <dbReference type="EMBL" id="NHN28010.1"/>
    </source>
</evidence>
<reference evidence="2 3" key="3">
    <citation type="submission" date="2020-02" db="EMBL/GenBank/DDBJ databases">
        <title>Flavobacterium profundi sp. nov., isolated from a deep-sea seamount.</title>
        <authorList>
            <person name="Zhang D.-C."/>
        </authorList>
    </citation>
    <scope>NUCLEOTIDE SEQUENCE [LARGE SCALE GENOMIC DNA]</scope>
    <source>
        <strain evidence="2 3">EC11</strain>
    </source>
</reference>
<dbReference type="Gene3D" id="2.60.120.260">
    <property type="entry name" value="Galactose-binding domain-like"/>
    <property type="match status" value="1"/>
</dbReference>
<comment type="caution">
    <text evidence="2">The sequence shown here is derived from an EMBL/GenBank/DDBJ whole genome shotgun (WGS) entry which is preliminary data.</text>
</comment>
<dbReference type="NCBIfam" id="TIGR04183">
    <property type="entry name" value="Por_Secre_tail"/>
    <property type="match status" value="1"/>
</dbReference>
<reference evidence="2 3" key="2">
    <citation type="submission" date="2019-05" db="EMBL/GenBank/DDBJ databases">
        <authorList>
            <person name="Lianzixin W."/>
        </authorList>
    </citation>
    <scope>NUCLEOTIDE SEQUENCE [LARGE SCALE GENOMIC DNA]</scope>
    <source>
        <strain evidence="2 3">EC11</strain>
    </source>
</reference>